<dbReference type="PROSITE" id="PS50088">
    <property type="entry name" value="ANK_REPEAT"/>
    <property type="match status" value="2"/>
</dbReference>
<dbReference type="PANTHER" id="PTHR24149:SF14">
    <property type="entry name" value="ANKYRIN REPEAT DOMAIN 12"/>
    <property type="match status" value="1"/>
</dbReference>
<dbReference type="GO" id="GO:0005654">
    <property type="term" value="C:nucleoplasm"/>
    <property type="evidence" value="ECO:0007669"/>
    <property type="project" value="TreeGrafter"/>
</dbReference>
<dbReference type="Pfam" id="PF24521">
    <property type="entry name" value="Ank_KRIT1"/>
    <property type="match status" value="1"/>
</dbReference>
<feature type="region of interest" description="Disordered" evidence="2">
    <location>
        <begin position="1"/>
        <end position="340"/>
    </location>
</feature>
<dbReference type="GeneID" id="36288507"/>
<feature type="compositionally biased region" description="Basic and acidic residues" evidence="2">
    <location>
        <begin position="948"/>
        <end position="1110"/>
    </location>
</feature>
<feature type="region of interest" description="Disordered" evidence="2">
    <location>
        <begin position="1391"/>
        <end position="1435"/>
    </location>
</feature>
<dbReference type="SUPFAM" id="SSF48403">
    <property type="entry name" value="Ankyrin repeat"/>
    <property type="match status" value="1"/>
</dbReference>
<feature type="compositionally biased region" description="Polar residues" evidence="2">
    <location>
        <begin position="283"/>
        <end position="293"/>
    </location>
</feature>
<accession>A0A177A9E4</accession>
<dbReference type="PANTHER" id="PTHR24149">
    <property type="entry name" value="ANKYRIN REPEAT DOMAIN-CONTAINING PROTEIN 12"/>
    <property type="match status" value="1"/>
</dbReference>
<dbReference type="InterPro" id="IPR056485">
    <property type="entry name" value="ARM_KRIT1"/>
</dbReference>
<name>A0A177A9E4_9PEZI</name>
<dbReference type="EMBL" id="KV441398">
    <property type="protein sequence ID" value="OAF58042.1"/>
    <property type="molecule type" value="Genomic_DNA"/>
</dbReference>
<evidence type="ECO:0000259" key="3">
    <source>
        <dbReference type="Pfam" id="PF24513"/>
    </source>
</evidence>
<feature type="compositionally biased region" description="Basic and acidic residues" evidence="2">
    <location>
        <begin position="880"/>
        <end position="889"/>
    </location>
</feature>
<feature type="compositionally biased region" description="Basic and acidic residues" evidence="2">
    <location>
        <begin position="784"/>
        <end position="809"/>
    </location>
</feature>
<dbReference type="InterPro" id="IPR036770">
    <property type="entry name" value="Ankyrin_rpt-contain_sf"/>
</dbReference>
<feature type="compositionally biased region" description="Basic and acidic residues" evidence="2">
    <location>
        <begin position="1408"/>
        <end position="1421"/>
    </location>
</feature>
<dbReference type="InterPro" id="IPR053210">
    <property type="entry name" value="ANKRD12"/>
</dbReference>
<keyword evidence="1" id="KW-0040">ANK repeat</keyword>
<feature type="compositionally biased region" description="Basic and acidic residues" evidence="2">
    <location>
        <begin position="696"/>
        <end position="723"/>
    </location>
</feature>
<evidence type="ECO:0000256" key="1">
    <source>
        <dbReference type="PROSITE-ProRule" id="PRU00023"/>
    </source>
</evidence>
<protein>
    <submittedName>
        <fullName evidence="5">Hos4 protein</fullName>
    </submittedName>
</protein>
<feature type="compositionally biased region" description="Low complexity" evidence="2">
    <location>
        <begin position="642"/>
        <end position="652"/>
    </location>
</feature>
<dbReference type="VEuPathDB" id="FungiDB:GMDG_03820"/>
<dbReference type="Gene3D" id="1.25.40.20">
    <property type="entry name" value="Ankyrin repeat-containing domain"/>
    <property type="match status" value="2"/>
</dbReference>
<feature type="compositionally biased region" description="Basic and acidic residues" evidence="2">
    <location>
        <begin position="741"/>
        <end position="753"/>
    </location>
</feature>
<feature type="compositionally biased region" description="Polar residues" evidence="2">
    <location>
        <begin position="248"/>
        <end position="261"/>
    </location>
</feature>
<feature type="compositionally biased region" description="Polar residues" evidence="2">
    <location>
        <begin position="458"/>
        <end position="474"/>
    </location>
</feature>
<feature type="compositionally biased region" description="Basic and acidic residues" evidence="2">
    <location>
        <begin position="657"/>
        <end position="686"/>
    </location>
</feature>
<feature type="compositionally biased region" description="Polar residues" evidence="2">
    <location>
        <begin position="152"/>
        <end position="163"/>
    </location>
</feature>
<feature type="compositionally biased region" description="Basic and acidic residues" evidence="2">
    <location>
        <begin position="906"/>
        <end position="916"/>
    </location>
</feature>
<dbReference type="Proteomes" id="UP000077154">
    <property type="component" value="Unassembled WGS sequence"/>
</dbReference>
<feature type="region of interest" description="Disordered" evidence="2">
    <location>
        <begin position="458"/>
        <end position="498"/>
    </location>
</feature>
<feature type="compositionally biased region" description="Basic and acidic residues" evidence="2">
    <location>
        <begin position="105"/>
        <end position="121"/>
    </location>
</feature>
<feature type="compositionally biased region" description="Basic and acidic residues" evidence="2">
    <location>
        <begin position="843"/>
        <end position="855"/>
    </location>
</feature>
<dbReference type="PROSITE" id="PS50297">
    <property type="entry name" value="ANK_REP_REGION"/>
    <property type="match status" value="2"/>
</dbReference>
<dbReference type="OrthoDB" id="194358at2759"/>
<proteinExistence type="predicted"/>
<evidence type="ECO:0000313" key="5">
    <source>
        <dbReference type="EMBL" id="OAF58042.1"/>
    </source>
</evidence>
<dbReference type="eggNOG" id="KOG0504">
    <property type="taxonomic scope" value="Eukaryota"/>
</dbReference>
<feature type="compositionally biased region" description="Polar residues" evidence="2">
    <location>
        <begin position="754"/>
        <end position="763"/>
    </location>
</feature>
<dbReference type="Pfam" id="PF24513">
    <property type="entry name" value="DUF7593"/>
    <property type="match status" value="1"/>
</dbReference>
<dbReference type="InterPro" id="IPR056015">
    <property type="entry name" value="DUF7593"/>
</dbReference>
<feature type="repeat" description="ANK" evidence="1">
    <location>
        <begin position="396"/>
        <end position="428"/>
    </location>
</feature>
<sequence length="1435" mass="158241">MEPVEPTKSPPGVDAPDTTESATPIGIKSSPPPLPVPAQAQVSTPNVENEGDATPASGSDSEAETVVLPGADGYSPSKLRKKRKIKLEDKTNENGGDINMDIDVDTDKDTHIAQVDVKAEEGQTWNEGAASLLGKRKRSKHGSAIRPDDNHTGNSSGLSSVPTSPAARSLPGPPKRTGSELVRSRSQSPSVPRKEKRHSEQVNNESGSERDKDNRRSHKRRNSNANNSGKHSKNSATDGTPQHHRTESPSPTRHNNTSAANGLSHKKKAIPAPLRTTKDHSIDYQSDASSTGESPYPRRSRTCNLGTPPTGDLAHSAKMPPHRRRPDRYGRTPLTDACEDGDYDKAKHLLAEYPEDLDQPDAARNTPLQCASLNGHEDIVKMLLQNGCNIHCKNDLGDSPLLDAVENGHLKVIKLLLGAGVDPRARNKLGEEPITKINKDDEDADAIREALLAARSTYAQARPSATSQTPQAETSDSRNRRTMSHGRSNRTGQHQLYTPLTVTTLRTAAAKGDLQTVGLVASVLEEGLDDAESLIAAAKGGHDEVLQILLAVGNANPDPSPIPGSWEFSTPILAAIGGENIKVIELLLANIDDGRFDPTRTYRGRTYYEIAKERAGPLWEEEEKVLKGAFDNYKSPARTGRSSHSSNNQPSRSYRKKPSDASDRPNASKEKHEAGDNGVDHRRDRLGSPGKKGASRSKEGGEGLDRESIPSPSRERKRSELDRTVSPSESEPAKPRRKLISGRDLKGGREKQKSSVSITSPPGATSAGADDDKLNAAGRKKNLQRSDSKAASDSATERSRSAKREKSTDRMSATSAQSPAKRPRTSSTPPSESQEASNKRRRLESESKGLRRSESVRGTSPNHRKPIPPRSDSSMQKPSSSKEQRPDPNRKKHQKLPGKPALSGEKSSHKEARPRPTEGVPSARSSQEADQKTAFAEESAALAKKKAQKEAREAREAIEAEREKAEREKAEREKAEREKAEREKAEREKAEREKAERQKAEREKAEQEKVKREKTEREVKIKKEEDDRIEKERAEEAKRQVEEARVAREAAEKRKREEQAKRAEEDARRAKEEAELQEQQRREKAEAQRRADEERKHRFEEQQRIQREEAERRRAAHIAEQRAERLRIMKEKEAARLARLPPLLRWFDGLAQPATPEVAVKFKLMQGVRYDTIVPEATGEPDGREQWLLNTQVALLLGEKDLQLSRYTAWERVSASLLAKQGLWRVESDMYSMVRADLRPYNPQLAANPFQSLSPTAADAMRKATMPLFLGLELFFVKVADLMFIAPSIPHLRNLQLDVQYHEALPDESWLGRLAVPAKWTHDPDCESYLGFTPGTKSYANGDLVSEAGAKTAVVGATPFPSTRVPRAGFVKMKRGDPEYEDLAKQQDLEDGEVNGQAAKEGANGYVEAEKSEGEAPKKENGAMVTNGVGANGVL</sequence>
<dbReference type="RefSeq" id="XP_024323328.1">
    <property type="nucleotide sequence ID" value="XM_024469063.1"/>
</dbReference>
<dbReference type="SMART" id="SM00248">
    <property type="entry name" value="ANK"/>
    <property type="match status" value="5"/>
</dbReference>
<feature type="compositionally biased region" description="Basic residues" evidence="2">
    <location>
        <begin position="134"/>
        <end position="143"/>
    </location>
</feature>
<feature type="compositionally biased region" description="Polar residues" evidence="2">
    <location>
        <begin position="223"/>
        <end position="240"/>
    </location>
</feature>
<feature type="compositionally biased region" description="Polar residues" evidence="2">
    <location>
        <begin position="489"/>
        <end position="498"/>
    </location>
</feature>
<evidence type="ECO:0000259" key="4">
    <source>
        <dbReference type="Pfam" id="PF24521"/>
    </source>
</evidence>
<feature type="region of interest" description="Disordered" evidence="2">
    <location>
        <begin position="633"/>
        <end position="1110"/>
    </location>
</feature>
<feature type="domain" description="KRIT1 ARM-repeats" evidence="4">
    <location>
        <begin position="486"/>
        <end position="634"/>
    </location>
</feature>
<organism evidence="5">
    <name type="scientific">Pseudogymnoascus destructans</name>
    <dbReference type="NCBI Taxonomy" id="655981"/>
    <lineage>
        <taxon>Eukaryota</taxon>
        <taxon>Fungi</taxon>
        <taxon>Dikarya</taxon>
        <taxon>Ascomycota</taxon>
        <taxon>Pezizomycotina</taxon>
        <taxon>Leotiomycetes</taxon>
        <taxon>Thelebolales</taxon>
        <taxon>Thelebolaceae</taxon>
        <taxon>Pseudogymnoascus</taxon>
    </lineage>
</organism>
<feature type="repeat" description="ANK" evidence="1">
    <location>
        <begin position="363"/>
        <end position="395"/>
    </location>
</feature>
<evidence type="ECO:0000256" key="2">
    <source>
        <dbReference type="SAM" id="MobiDB-lite"/>
    </source>
</evidence>
<reference evidence="5" key="1">
    <citation type="submission" date="2016-03" db="EMBL/GenBank/DDBJ databases">
        <title>Updated assembly of Pseudogymnoascus destructans, the fungus causing white-nose syndrome of bats.</title>
        <authorList>
            <person name="Palmer J.M."/>
            <person name="Drees K.P."/>
            <person name="Foster J.T."/>
            <person name="Lindner D.L."/>
        </authorList>
    </citation>
    <scope>NUCLEOTIDE SEQUENCE [LARGE SCALE GENOMIC DNA]</scope>
    <source>
        <strain evidence="5">20631-21</strain>
    </source>
</reference>
<dbReference type="Pfam" id="PF12796">
    <property type="entry name" value="Ank_2"/>
    <property type="match status" value="1"/>
</dbReference>
<gene>
    <name evidence="5" type="primary">HOS4</name>
    <name evidence="5" type="ORF">VC83_05441</name>
</gene>
<dbReference type="InterPro" id="IPR002110">
    <property type="entry name" value="Ankyrin_rpt"/>
</dbReference>
<feature type="domain" description="DUF7593" evidence="3">
    <location>
        <begin position="1136"/>
        <end position="1291"/>
    </location>
</feature>
<feature type="compositionally biased region" description="Low complexity" evidence="2">
    <location>
        <begin position="825"/>
        <end position="836"/>
    </location>
</feature>